<dbReference type="EMBL" id="SNRY01006091">
    <property type="protein sequence ID" value="KAA6313374.1"/>
    <property type="molecule type" value="Genomic_DNA"/>
</dbReference>
<accession>A0A5J4PXM1</accession>
<comment type="caution">
    <text evidence="1">The sequence shown here is derived from an EMBL/GenBank/DDBJ whole genome shotgun (WGS) entry which is preliminary data.</text>
</comment>
<reference evidence="1" key="1">
    <citation type="submission" date="2019-03" db="EMBL/GenBank/DDBJ databases">
        <title>Single cell metagenomics reveals metabolic interactions within the superorganism composed of flagellate Streblomastix strix and complex community of Bacteroidetes bacteria on its surface.</title>
        <authorList>
            <person name="Treitli S.C."/>
            <person name="Kolisko M."/>
            <person name="Husnik F."/>
            <person name="Keeling P."/>
            <person name="Hampl V."/>
        </authorList>
    </citation>
    <scope>NUCLEOTIDE SEQUENCE</scope>
    <source>
        <strain evidence="1">STM</strain>
    </source>
</reference>
<organism evidence="1">
    <name type="scientific">termite gut metagenome</name>
    <dbReference type="NCBI Taxonomy" id="433724"/>
    <lineage>
        <taxon>unclassified sequences</taxon>
        <taxon>metagenomes</taxon>
        <taxon>organismal metagenomes</taxon>
    </lineage>
</organism>
<name>A0A5J4PXM1_9ZZZZ</name>
<sequence>MLTILKYTLFLYSSKRKTGNDLVTEILHKPSFHCFFPVFKTMRNEEYQPYLQSITRFFLYLHYKLFSYTELTLVKIEL</sequence>
<proteinExistence type="predicted"/>
<dbReference type="AlphaFoldDB" id="A0A5J4PXM1"/>
<gene>
    <name evidence="1" type="ORF">EZS27_035842</name>
</gene>
<evidence type="ECO:0000313" key="1">
    <source>
        <dbReference type="EMBL" id="KAA6313374.1"/>
    </source>
</evidence>
<protein>
    <submittedName>
        <fullName evidence="1">Uncharacterized protein</fullName>
    </submittedName>
</protein>